<dbReference type="GO" id="GO:0051607">
    <property type="term" value="P:defense response to virus"/>
    <property type="evidence" value="ECO:0007669"/>
    <property type="project" value="TreeGrafter"/>
</dbReference>
<dbReference type="AlphaFoldDB" id="A0A452J3T5"/>
<name>A0A452J3T5_9SAUR</name>
<evidence type="ECO:0000256" key="2">
    <source>
        <dbReference type="ARBA" id="ARBA00022485"/>
    </source>
</evidence>
<keyword evidence="2" id="KW-0004">4Fe-4S</keyword>
<dbReference type="GO" id="GO:0051539">
    <property type="term" value="F:4 iron, 4 sulfur cluster binding"/>
    <property type="evidence" value="ECO:0007669"/>
    <property type="project" value="UniProtKB-KW"/>
</dbReference>
<reference evidence="3" key="2">
    <citation type="submission" date="2025-08" db="UniProtKB">
        <authorList>
            <consortium name="Ensembl"/>
        </authorList>
    </citation>
    <scope>IDENTIFICATION</scope>
</reference>
<reference evidence="3" key="3">
    <citation type="submission" date="2025-09" db="UniProtKB">
        <authorList>
            <consortium name="Ensembl"/>
        </authorList>
    </citation>
    <scope>IDENTIFICATION</scope>
</reference>
<sequence length="262" mass="29828">MHLAEMRGLPQALAMLLRVVQAQLSALWLCLAPFSCRLRGALLPGRSPPLLEEGAGEPGGAEVPTVPISVNYHFTRQCNYRCGFCFHTAKTSFVLPLEEAKRGLAMLKEAGEYLDILAVSCDSFDEEVNVLIGLGQGNKNHIENLQRLRKWCEDYAVAFKLNSVINRFNVDEDMNEQVKALNPVRWKVFQCLYSLIILYYQKLENSMIMRFLNCRNGRKEPSKSILDVGVEHAIKFSGFDEKMFLNRGGKYVWSKADMKLEW</sequence>
<keyword evidence="2" id="KW-0408">Iron</keyword>
<keyword evidence="2" id="KW-0411">Iron-sulfur</keyword>
<dbReference type="Proteomes" id="UP000291020">
    <property type="component" value="Unassembled WGS sequence"/>
</dbReference>
<evidence type="ECO:0000313" key="4">
    <source>
        <dbReference type="Proteomes" id="UP000291020"/>
    </source>
</evidence>
<accession>A0A452J3T5</accession>
<dbReference type="PANTHER" id="PTHR21339:SF0">
    <property type="entry name" value="S-ADENOSYLMETHIONINE-DEPENDENT NUCLEOTIDE DEHYDRATASE RSAD2"/>
    <property type="match status" value="1"/>
</dbReference>
<dbReference type="InterPro" id="IPR051196">
    <property type="entry name" value="RSAD2/Viperin_antiviral"/>
</dbReference>
<protein>
    <submittedName>
        <fullName evidence="3">Uncharacterized protein</fullName>
    </submittedName>
</protein>
<keyword evidence="2" id="KW-0479">Metal-binding</keyword>
<dbReference type="SUPFAM" id="SSF102114">
    <property type="entry name" value="Radical SAM enzymes"/>
    <property type="match status" value="1"/>
</dbReference>
<dbReference type="GO" id="GO:0050778">
    <property type="term" value="P:positive regulation of immune response"/>
    <property type="evidence" value="ECO:0007669"/>
    <property type="project" value="TreeGrafter"/>
</dbReference>
<keyword evidence="4" id="KW-1185">Reference proteome</keyword>
<dbReference type="GO" id="GO:0005783">
    <property type="term" value="C:endoplasmic reticulum"/>
    <property type="evidence" value="ECO:0007669"/>
    <property type="project" value="TreeGrafter"/>
</dbReference>
<dbReference type="Ensembl" id="ENSGAGT00000039737.1">
    <property type="protein sequence ID" value="ENSGAGP00000035094.1"/>
    <property type="gene ID" value="ENSGAGG00000024949.1"/>
</dbReference>
<dbReference type="InterPro" id="IPR058240">
    <property type="entry name" value="rSAM_sf"/>
</dbReference>
<proteinExistence type="predicted"/>
<evidence type="ECO:0000256" key="1">
    <source>
        <dbReference type="ARBA" id="ARBA00001966"/>
    </source>
</evidence>
<dbReference type="PANTHER" id="PTHR21339">
    <property type="entry name" value="RADICAL S-ADENOSYL METHIONINE DOMAIN-CONTAINING PROTEIN 2"/>
    <property type="match status" value="1"/>
</dbReference>
<organism evidence="3 4">
    <name type="scientific">Gopherus agassizii</name>
    <name type="common">Agassiz's desert tortoise</name>
    <dbReference type="NCBI Taxonomy" id="38772"/>
    <lineage>
        <taxon>Eukaryota</taxon>
        <taxon>Metazoa</taxon>
        <taxon>Chordata</taxon>
        <taxon>Craniata</taxon>
        <taxon>Vertebrata</taxon>
        <taxon>Euteleostomi</taxon>
        <taxon>Archelosauria</taxon>
        <taxon>Testudinata</taxon>
        <taxon>Testudines</taxon>
        <taxon>Cryptodira</taxon>
        <taxon>Durocryptodira</taxon>
        <taxon>Testudinoidea</taxon>
        <taxon>Testudinidae</taxon>
        <taxon>Gopherus</taxon>
    </lineage>
</organism>
<reference evidence="4" key="1">
    <citation type="journal article" date="2017" name="PLoS ONE">
        <title>The Agassiz's desert tortoise genome provides a resource for the conservation of a threatened species.</title>
        <authorList>
            <person name="Tollis M."/>
            <person name="DeNardo D.F."/>
            <person name="Cornelius J.A."/>
            <person name="Dolby G.A."/>
            <person name="Edwards T."/>
            <person name="Henen B.T."/>
            <person name="Karl A.E."/>
            <person name="Murphy R.W."/>
            <person name="Kusumi K."/>
        </authorList>
    </citation>
    <scope>NUCLEOTIDE SEQUENCE [LARGE SCALE GENOMIC DNA]</scope>
</reference>
<comment type="cofactor">
    <cofactor evidence="1">
        <name>[4Fe-4S] cluster</name>
        <dbReference type="ChEBI" id="CHEBI:49883"/>
    </cofactor>
</comment>
<dbReference type="GO" id="GO:0005739">
    <property type="term" value="C:mitochondrion"/>
    <property type="evidence" value="ECO:0007669"/>
    <property type="project" value="TreeGrafter"/>
</dbReference>
<dbReference type="STRING" id="38772.ENSGAGP00000035094"/>
<evidence type="ECO:0000313" key="3">
    <source>
        <dbReference type="Ensembl" id="ENSGAGP00000035094.1"/>
    </source>
</evidence>